<proteinExistence type="predicted"/>
<dbReference type="EMBL" id="VJNA01000092">
    <property type="protein sequence ID" value="TSE18158.1"/>
    <property type="molecule type" value="Genomic_DNA"/>
</dbReference>
<accession>A0A554W3I8</accession>
<gene>
    <name evidence="1" type="ORF">Taqua_02570</name>
</gene>
<organism evidence="1 2">
    <name type="scientific">Tepidimonas aquatica</name>
    <dbReference type="NCBI Taxonomy" id="247482"/>
    <lineage>
        <taxon>Bacteria</taxon>
        <taxon>Pseudomonadati</taxon>
        <taxon>Pseudomonadota</taxon>
        <taxon>Betaproteobacteria</taxon>
        <taxon>Burkholderiales</taxon>
        <taxon>Tepidimonas</taxon>
    </lineage>
</organism>
<sequence length="37" mass="3923">MAAFAEAFKPARALLVGGDGTAVDEFLAQPVEHWVAH</sequence>
<name>A0A554W3I8_9BURK</name>
<evidence type="ECO:0000313" key="1">
    <source>
        <dbReference type="EMBL" id="TSE18158.1"/>
    </source>
</evidence>
<protein>
    <submittedName>
        <fullName evidence="1">Uncharacterized protein</fullName>
    </submittedName>
</protein>
<dbReference type="Proteomes" id="UP000318554">
    <property type="component" value="Unassembled WGS sequence"/>
</dbReference>
<evidence type="ECO:0000313" key="2">
    <source>
        <dbReference type="Proteomes" id="UP000318554"/>
    </source>
</evidence>
<reference evidence="1 2" key="1">
    <citation type="submission" date="2019-07" db="EMBL/GenBank/DDBJ databases">
        <title>Tepidimonas aquatica CLN-1 draft genome.</title>
        <authorList>
            <person name="Da Costa M.S."/>
            <person name="Froufe H.J.C."/>
            <person name="Egas C."/>
            <person name="Albuquerque L."/>
        </authorList>
    </citation>
    <scope>NUCLEOTIDE SEQUENCE [LARGE SCALE GENOMIC DNA]</scope>
    <source>
        <strain evidence="1 2">CLN-1</strain>
    </source>
</reference>
<keyword evidence="2" id="KW-1185">Reference proteome</keyword>
<comment type="caution">
    <text evidence="1">The sequence shown here is derived from an EMBL/GenBank/DDBJ whole genome shotgun (WGS) entry which is preliminary data.</text>
</comment>
<dbReference type="AlphaFoldDB" id="A0A554W3I8"/>